<sequence length="371" mass="41075">MTTSSRIFDVVQAMSGQKNVIIIPRPYLQFFGEDQQAYQLAAVLNQLVFWSGCGGRDDGWFYKTHEELGEEVELGRDQIRRIVTKLESKYLAGVLDTANRRLNNGDKVKHYRLDGDKLIELIFPVKKDACPPNGNGESAEPEQQNRHSETADVPFDGNGEGAVPILYTDLNTDPNLQIIKPSCQPASPADGEEFIAKRLTREATEVVEHLSKLTGVTFELSDNNLQHIRARLRNATATKDEMLVVVDHLVACWLGTKFARGLNPSKIFSSEKFSSNLLAAKAWDTAGRPACSSEPATASNDSLIDVTERDAAYRRYMSGTISQTKPSDLELRVCKAAGAANLRKQNSTFAISRWNSIWKEQAQRGNQGAAA</sequence>
<feature type="region of interest" description="Disordered" evidence="1">
    <location>
        <begin position="129"/>
        <end position="155"/>
    </location>
</feature>
<dbReference type="OrthoDB" id="5675294at2"/>
<dbReference type="RefSeq" id="WP_120063464.1">
    <property type="nucleotide sequence ID" value="NZ_QZWH01000006.1"/>
</dbReference>
<dbReference type="EMBL" id="QZWH01000006">
    <property type="protein sequence ID" value="RJT26895.1"/>
    <property type="molecule type" value="Genomic_DNA"/>
</dbReference>
<feature type="domain" description="Phage conserved hypothetical protein C-terminal" evidence="2">
    <location>
        <begin position="206"/>
        <end position="275"/>
    </location>
</feature>
<dbReference type="AlphaFoldDB" id="A0A3A5JXP1"/>
<proteinExistence type="predicted"/>
<name>A0A3A5JXP1_9ENTR</name>
<gene>
    <name evidence="3" type="ORF">D6029_03665</name>
</gene>
<dbReference type="Proteomes" id="UP000276295">
    <property type="component" value="Unassembled WGS sequence"/>
</dbReference>
<evidence type="ECO:0000313" key="3">
    <source>
        <dbReference type="EMBL" id="RJT26895.1"/>
    </source>
</evidence>
<evidence type="ECO:0000256" key="1">
    <source>
        <dbReference type="SAM" id="MobiDB-lite"/>
    </source>
</evidence>
<reference evidence="3 4" key="1">
    <citation type="submission" date="2018-09" db="EMBL/GenBank/DDBJ databases">
        <title>Draft genome sequence of Buttiauxella izardii CCUG 35510T.</title>
        <authorList>
            <person name="Salva-Serra F."/>
            <person name="Marathe N."/>
            <person name="Moore E."/>
            <person name="Stadler-Svensson L."/>
            <person name="Engstrom-Jakobsson H."/>
        </authorList>
    </citation>
    <scope>NUCLEOTIDE SEQUENCE [LARGE SCALE GENOMIC DNA]</scope>
    <source>
        <strain evidence="3 4">CCUG 35510</strain>
    </source>
</reference>
<accession>A0A3A5JXP1</accession>
<keyword evidence="4" id="KW-1185">Reference proteome</keyword>
<evidence type="ECO:0000313" key="4">
    <source>
        <dbReference type="Proteomes" id="UP000276295"/>
    </source>
</evidence>
<organism evidence="3 4">
    <name type="scientific">Buttiauxella izardii</name>
    <dbReference type="NCBI Taxonomy" id="82991"/>
    <lineage>
        <taxon>Bacteria</taxon>
        <taxon>Pseudomonadati</taxon>
        <taxon>Pseudomonadota</taxon>
        <taxon>Gammaproteobacteria</taxon>
        <taxon>Enterobacterales</taxon>
        <taxon>Enterobacteriaceae</taxon>
        <taxon>Buttiauxella</taxon>
    </lineage>
</organism>
<protein>
    <recommendedName>
        <fullName evidence="2">Phage conserved hypothetical protein C-terminal domain-containing protein</fullName>
    </recommendedName>
</protein>
<dbReference type="InterPro" id="IPR011741">
    <property type="entry name" value="Phg_2220_C"/>
</dbReference>
<comment type="caution">
    <text evidence="3">The sequence shown here is derived from an EMBL/GenBank/DDBJ whole genome shotgun (WGS) entry which is preliminary data.</text>
</comment>
<dbReference type="Pfam" id="PF09524">
    <property type="entry name" value="Phg_2220_C"/>
    <property type="match status" value="1"/>
</dbReference>
<evidence type="ECO:0000259" key="2">
    <source>
        <dbReference type="Pfam" id="PF09524"/>
    </source>
</evidence>